<evidence type="ECO:0000256" key="6">
    <source>
        <dbReference type="ARBA" id="ARBA00022475"/>
    </source>
</evidence>
<dbReference type="GO" id="GO:0006817">
    <property type="term" value="P:phosphate ion transport"/>
    <property type="evidence" value="ECO:0007669"/>
    <property type="project" value="UniProtKB-KW"/>
</dbReference>
<dbReference type="InterPro" id="IPR035965">
    <property type="entry name" value="PAS-like_dom_sf"/>
</dbReference>
<evidence type="ECO:0000256" key="10">
    <source>
        <dbReference type="ARBA" id="ARBA00022692"/>
    </source>
</evidence>
<dbReference type="GO" id="GO:0000155">
    <property type="term" value="F:phosphorelay sensor kinase activity"/>
    <property type="evidence" value="ECO:0007669"/>
    <property type="project" value="InterPro"/>
</dbReference>
<dbReference type="Gene3D" id="3.30.565.10">
    <property type="entry name" value="Histidine kinase-like ATPase, C-terminal domain"/>
    <property type="match status" value="1"/>
</dbReference>
<dbReference type="SUPFAM" id="SSF55785">
    <property type="entry name" value="PYP-like sensor domain (PAS domain)"/>
    <property type="match status" value="1"/>
</dbReference>
<dbReference type="SUPFAM" id="SSF55874">
    <property type="entry name" value="ATPase domain of HSP90 chaperone/DNA topoisomerase II/histidine kinase"/>
    <property type="match status" value="1"/>
</dbReference>
<organism evidence="20 21">
    <name type="scientific">endosymbiont of Escarpia spicata</name>
    <dbReference type="NCBI Taxonomy" id="2200908"/>
    <lineage>
        <taxon>Bacteria</taxon>
        <taxon>Pseudomonadati</taxon>
        <taxon>Pseudomonadota</taxon>
        <taxon>Gammaproteobacteria</taxon>
        <taxon>sulfur-oxidizing symbionts</taxon>
    </lineage>
</organism>
<keyword evidence="11" id="KW-0547">Nucleotide-binding</keyword>
<evidence type="ECO:0000313" key="21">
    <source>
        <dbReference type="Proteomes" id="UP000254771"/>
    </source>
</evidence>
<dbReference type="CDD" id="cd00082">
    <property type="entry name" value="HisKA"/>
    <property type="match status" value="1"/>
</dbReference>
<dbReference type="GO" id="GO:0005524">
    <property type="term" value="F:ATP binding"/>
    <property type="evidence" value="ECO:0007669"/>
    <property type="project" value="UniProtKB-KW"/>
</dbReference>
<dbReference type="SMART" id="SM00388">
    <property type="entry name" value="HisKA"/>
    <property type="match status" value="1"/>
</dbReference>
<keyword evidence="7" id="KW-0597">Phosphoprotein</keyword>
<dbReference type="InterPro" id="IPR005467">
    <property type="entry name" value="His_kinase_dom"/>
</dbReference>
<dbReference type="EMBL" id="QFXE01000006">
    <property type="protein sequence ID" value="RDH87240.1"/>
    <property type="molecule type" value="Genomic_DNA"/>
</dbReference>
<evidence type="ECO:0000256" key="8">
    <source>
        <dbReference type="ARBA" id="ARBA00022592"/>
    </source>
</evidence>
<keyword evidence="10 18" id="KW-0812">Transmembrane</keyword>
<dbReference type="PANTHER" id="PTHR45453">
    <property type="entry name" value="PHOSPHATE REGULON SENSOR PROTEIN PHOR"/>
    <property type="match status" value="1"/>
</dbReference>
<evidence type="ECO:0000256" key="5">
    <source>
        <dbReference type="ARBA" id="ARBA00022448"/>
    </source>
</evidence>
<dbReference type="Gene3D" id="3.30.450.20">
    <property type="entry name" value="PAS domain"/>
    <property type="match status" value="1"/>
</dbReference>
<dbReference type="GO" id="GO:0016036">
    <property type="term" value="P:cellular response to phosphate starvation"/>
    <property type="evidence" value="ECO:0007669"/>
    <property type="project" value="TreeGrafter"/>
</dbReference>
<evidence type="ECO:0000256" key="16">
    <source>
        <dbReference type="ARBA" id="ARBA00023136"/>
    </source>
</evidence>
<keyword evidence="9" id="KW-0808">Transferase</keyword>
<feature type="domain" description="Histidine kinase" evidence="19">
    <location>
        <begin position="212"/>
        <end position="429"/>
    </location>
</feature>
<dbReference type="InterPro" id="IPR014310">
    <property type="entry name" value="Sig_transdc_His_kinase_PhoR"/>
</dbReference>
<comment type="function">
    <text evidence="17">Member of the two-component regulatory system PhoR/PhoB involved in the phosphate regulon genes expression. PhoR may function as a membrane-associated protein kinase that phosphorylates PhoB in response to environmental signals.</text>
</comment>
<dbReference type="SMART" id="SM00387">
    <property type="entry name" value="HATPase_c"/>
    <property type="match status" value="1"/>
</dbReference>
<keyword evidence="5" id="KW-0813">Transport</keyword>
<comment type="caution">
    <text evidence="20">The sequence shown here is derived from an EMBL/GenBank/DDBJ whole genome shotgun (WGS) entry which is preliminary data.</text>
</comment>
<evidence type="ECO:0000256" key="4">
    <source>
        <dbReference type="ARBA" id="ARBA00019665"/>
    </source>
</evidence>
<dbReference type="EC" id="2.7.13.3" evidence="3"/>
<dbReference type="InterPro" id="IPR003594">
    <property type="entry name" value="HATPase_dom"/>
</dbReference>
<dbReference type="SUPFAM" id="SSF47384">
    <property type="entry name" value="Homodimeric domain of signal transducing histidine kinase"/>
    <property type="match status" value="1"/>
</dbReference>
<evidence type="ECO:0000256" key="18">
    <source>
        <dbReference type="SAM" id="Phobius"/>
    </source>
</evidence>
<sequence length="443" mass="50590">MIQPILYEIRLLGLLLLFSGIIGYFFNVLTPALVVGVTLYLLRNLYQLLFLFHYVITRKRTPSLTPIGFWEPIYNELERLHTRSRKRKRTLHRFTSRFREVSSVIPDALVLLNAAEEVVWANPAARHLLGISWPRDEGVALTKLVHYPDLDEYLTNADYSQPLEFPSPTNKTVVLSMRFTPFGGKKRQRLIVARDITKVFHLNLIRRDFVSNVSHELRTPLTVITGFLENLSDHELLPFQERPFELMNQQAARMNIIINDLLTLSRLEMENRITHPSPVPVPELLTTIVEQAKALANQKGGYQLEFEVDENLWLVGTENELQSALSNLVFNAIVHTPPKTKITISWKRDADNNACFTVTDTGPGIPQRHIPRLTERFYRVDKARSRQSGGTGLGLAIVKHSINRHEGNLSITSKEGFGSCFSCCFPDDMTLDANQLNPVKQKK</sequence>
<dbReference type="CDD" id="cd00130">
    <property type="entry name" value="PAS"/>
    <property type="match status" value="1"/>
</dbReference>
<dbReference type="InterPro" id="IPR021766">
    <property type="entry name" value="PhoR_N"/>
</dbReference>
<evidence type="ECO:0000256" key="11">
    <source>
        <dbReference type="ARBA" id="ARBA00022741"/>
    </source>
</evidence>
<dbReference type="InterPro" id="IPR050351">
    <property type="entry name" value="BphY/WalK/GraS-like"/>
</dbReference>
<dbReference type="NCBIfam" id="TIGR02966">
    <property type="entry name" value="phoR_proteo"/>
    <property type="match status" value="1"/>
</dbReference>
<keyword evidence="12 20" id="KW-0418">Kinase</keyword>
<dbReference type="FunFam" id="3.30.565.10:FF:000032">
    <property type="entry name" value="Phosphate regulon sensor histidine kinase PhoR"/>
    <property type="match status" value="1"/>
</dbReference>
<evidence type="ECO:0000256" key="14">
    <source>
        <dbReference type="ARBA" id="ARBA00022989"/>
    </source>
</evidence>
<evidence type="ECO:0000256" key="15">
    <source>
        <dbReference type="ARBA" id="ARBA00023012"/>
    </source>
</evidence>
<comment type="subcellular location">
    <subcellularLocation>
        <location evidence="2">Cell membrane</location>
    </subcellularLocation>
</comment>
<evidence type="ECO:0000256" key="17">
    <source>
        <dbReference type="ARBA" id="ARBA00025207"/>
    </source>
</evidence>
<feature type="transmembrane region" description="Helical" evidence="18">
    <location>
        <begin position="7"/>
        <end position="26"/>
    </location>
</feature>
<proteinExistence type="predicted"/>
<protein>
    <recommendedName>
        <fullName evidence="4">Phosphate regulon sensor protein PhoR</fullName>
        <ecNumber evidence="3">2.7.13.3</ecNumber>
    </recommendedName>
</protein>
<keyword evidence="16 18" id="KW-0472">Membrane</keyword>
<dbReference type="PRINTS" id="PR00344">
    <property type="entry name" value="BCTRLSENSOR"/>
</dbReference>
<dbReference type="AlphaFoldDB" id="A0A370DQJ2"/>
<evidence type="ECO:0000256" key="3">
    <source>
        <dbReference type="ARBA" id="ARBA00012438"/>
    </source>
</evidence>
<comment type="catalytic activity">
    <reaction evidence="1">
        <text>ATP + protein L-histidine = ADP + protein N-phospho-L-histidine.</text>
        <dbReference type="EC" id="2.7.13.3"/>
    </reaction>
</comment>
<name>A0A370DQJ2_9GAMM</name>
<keyword evidence="21" id="KW-1185">Reference proteome</keyword>
<keyword evidence="15" id="KW-0902">Two-component regulatory system</keyword>
<accession>A0A370DQJ2</accession>
<gene>
    <name evidence="20" type="ORF">DIZ78_05420</name>
</gene>
<dbReference type="Pfam" id="PF00512">
    <property type="entry name" value="HisKA"/>
    <property type="match status" value="1"/>
</dbReference>
<evidence type="ECO:0000313" key="20">
    <source>
        <dbReference type="EMBL" id="RDH87240.1"/>
    </source>
</evidence>
<evidence type="ECO:0000256" key="1">
    <source>
        <dbReference type="ARBA" id="ARBA00000085"/>
    </source>
</evidence>
<dbReference type="PROSITE" id="PS50109">
    <property type="entry name" value="HIS_KIN"/>
    <property type="match status" value="1"/>
</dbReference>
<dbReference type="InterPro" id="IPR003661">
    <property type="entry name" value="HisK_dim/P_dom"/>
</dbReference>
<dbReference type="Pfam" id="PF11808">
    <property type="entry name" value="PhoR"/>
    <property type="match status" value="1"/>
</dbReference>
<dbReference type="PANTHER" id="PTHR45453:SF1">
    <property type="entry name" value="PHOSPHATE REGULON SENSOR PROTEIN PHOR"/>
    <property type="match status" value="1"/>
</dbReference>
<dbReference type="Gene3D" id="1.10.287.130">
    <property type="match status" value="1"/>
</dbReference>
<dbReference type="GO" id="GO:0004721">
    <property type="term" value="F:phosphoprotein phosphatase activity"/>
    <property type="evidence" value="ECO:0007669"/>
    <property type="project" value="InterPro"/>
</dbReference>
<evidence type="ECO:0000256" key="9">
    <source>
        <dbReference type="ARBA" id="ARBA00022679"/>
    </source>
</evidence>
<dbReference type="Pfam" id="PF02518">
    <property type="entry name" value="HATPase_c"/>
    <property type="match status" value="1"/>
</dbReference>
<keyword evidence="8" id="KW-0592">Phosphate transport</keyword>
<keyword evidence="14 18" id="KW-1133">Transmembrane helix</keyword>
<dbReference type="NCBIfam" id="NF008235">
    <property type="entry name" value="PRK11006.1"/>
    <property type="match status" value="1"/>
</dbReference>
<dbReference type="InterPro" id="IPR000014">
    <property type="entry name" value="PAS"/>
</dbReference>
<dbReference type="Pfam" id="PF13188">
    <property type="entry name" value="PAS_8"/>
    <property type="match status" value="1"/>
</dbReference>
<dbReference type="GO" id="GO:0005886">
    <property type="term" value="C:plasma membrane"/>
    <property type="evidence" value="ECO:0007669"/>
    <property type="project" value="UniProtKB-SubCell"/>
</dbReference>
<evidence type="ECO:0000256" key="2">
    <source>
        <dbReference type="ARBA" id="ARBA00004236"/>
    </source>
</evidence>
<evidence type="ECO:0000256" key="12">
    <source>
        <dbReference type="ARBA" id="ARBA00022777"/>
    </source>
</evidence>
<dbReference type="Proteomes" id="UP000254771">
    <property type="component" value="Unassembled WGS sequence"/>
</dbReference>
<dbReference type="InterPro" id="IPR036097">
    <property type="entry name" value="HisK_dim/P_sf"/>
</dbReference>
<evidence type="ECO:0000259" key="19">
    <source>
        <dbReference type="PROSITE" id="PS50109"/>
    </source>
</evidence>
<reference evidence="20 21" key="1">
    <citation type="journal article" date="2018" name="ISME J.">
        <title>Endosymbiont genomes yield clues of tubeworm success.</title>
        <authorList>
            <person name="Li Y."/>
            <person name="Liles M.R."/>
            <person name="Halanych K.M."/>
        </authorList>
    </citation>
    <scope>NUCLEOTIDE SEQUENCE [LARGE SCALE GENOMIC DNA]</scope>
    <source>
        <strain evidence="20">A1462</strain>
    </source>
</reference>
<dbReference type="SMART" id="SM00091">
    <property type="entry name" value="PAS"/>
    <property type="match status" value="1"/>
</dbReference>
<evidence type="ECO:0000256" key="13">
    <source>
        <dbReference type="ARBA" id="ARBA00022840"/>
    </source>
</evidence>
<dbReference type="FunFam" id="1.10.287.130:FF:000001">
    <property type="entry name" value="Two-component sensor histidine kinase"/>
    <property type="match status" value="1"/>
</dbReference>
<keyword evidence="13" id="KW-0067">ATP-binding</keyword>
<dbReference type="InterPro" id="IPR004358">
    <property type="entry name" value="Sig_transdc_His_kin-like_C"/>
</dbReference>
<evidence type="ECO:0000256" key="7">
    <source>
        <dbReference type="ARBA" id="ARBA00022553"/>
    </source>
</evidence>
<keyword evidence="6" id="KW-1003">Cell membrane</keyword>
<dbReference type="InterPro" id="IPR036890">
    <property type="entry name" value="HATPase_C_sf"/>
</dbReference>